<gene>
    <name evidence="2" type="ORF">HERILL_LOCUS13039</name>
</gene>
<accession>A0A7R8V1V1</accession>
<dbReference type="InParanoid" id="A0A7R8V1V1"/>
<feature type="chain" id="PRO_5030674429" evidence="1">
    <location>
        <begin position="21"/>
        <end position="161"/>
    </location>
</feature>
<dbReference type="Pfam" id="PF15868">
    <property type="entry name" value="MBF2"/>
    <property type="match status" value="1"/>
</dbReference>
<evidence type="ECO:0000256" key="1">
    <source>
        <dbReference type="SAM" id="SignalP"/>
    </source>
</evidence>
<keyword evidence="3" id="KW-1185">Reference proteome</keyword>
<evidence type="ECO:0000313" key="2">
    <source>
        <dbReference type="EMBL" id="CAD7090567.1"/>
    </source>
</evidence>
<dbReference type="Proteomes" id="UP000594454">
    <property type="component" value="Chromosome 5"/>
</dbReference>
<sequence length="161" mass="17300">MARFFIPVAVFFAVLAVTASSPKDDNPAGVPKLRTEIKVVDNIKNFRSRNPLTKLTPLSRSAQPKGQTIYTLGGRVGGDRLAAQSGDSQLFGPPQDVQLVLTYPQSGVGAIISYVEITCDQSSNLGDAYVVDGGIGQRSITIVVEALHTTFFTYVAQIYGY</sequence>
<dbReference type="OMA" id="IISYVEI"/>
<protein>
    <submittedName>
        <fullName evidence="2">Uncharacterized protein</fullName>
    </submittedName>
</protein>
<proteinExistence type="predicted"/>
<evidence type="ECO:0000313" key="3">
    <source>
        <dbReference type="Proteomes" id="UP000594454"/>
    </source>
</evidence>
<keyword evidence="1" id="KW-0732">Signal</keyword>
<dbReference type="AlphaFoldDB" id="A0A7R8V1V1"/>
<name>A0A7R8V1V1_HERIL</name>
<feature type="signal peptide" evidence="1">
    <location>
        <begin position="1"/>
        <end position="20"/>
    </location>
</feature>
<reference evidence="2 3" key="1">
    <citation type="submission" date="2020-11" db="EMBL/GenBank/DDBJ databases">
        <authorList>
            <person name="Wallbank WR R."/>
            <person name="Pardo Diaz C."/>
            <person name="Kozak K."/>
            <person name="Martin S."/>
            <person name="Jiggins C."/>
            <person name="Moest M."/>
            <person name="Warren A I."/>
            <person name="Generalovic N T."/>
            <person name="Byers J.R.P. K."/>
            <person name="Montejo-Kovacevich G."/>
            <person name="Yen C E."/>
        </authorList>
    </citation>
    <scope>NUCLEOTIDE SEQUENCE [LARGE SCALE GENOMIC DNA]</scope>
</reference>
<dbReference type="EMBL" id="LR899013">
    <property type="protein sequence ID" value="CAD7090567.1"/>
    <property type="molecule type" value="Genomic_DNA"/>
</dbReference>
<dbReference type="OrthoDB" id="8192785at2759"/>
<organism evidence="2 3">
    <name type="scientific">Hermetia illucens</name>
    <name type="common">Black soldier fly</name>
    <dbReference type="NCBI Taxonomy" id="343691"/>
    <lineage>
        <taxon>Eukaryota</taxon>
        <taxon>Metazoa</taxon>
        <taxon>Ecdysozoa</taxon>
        <taxon>Arthropoda</taxon>
        <taxon>Hexapoda</taxon>
        <taxon>Insecta</taxon>
        <taxon>Pterygota</taxon>
        <taxon>Neoptera</taxon>
        <taxon>Endopterygota</taxon>
        <taxon>Diptera</taxon>
        <taxon>Brachycera</taxon>
        <taxon>Stratiomyomorpha</taxon>
        <taxon>Stratiomyidae</taxon>
        <taxon>Hermetiinae</taxon>
        <taxon>Hermetia</taxon>
    </lineage>
</organism>
<dbReference type="InterPro" id="IPR031734">
    <property type="entry name" value="MBF2"/>
</dbReference>
<dbReference type="FunCoup" id="A0A7R8V1V1">
    <property type="interactions" value="2"/>
</dbReference>